<dbReference type="GO" id="GO:0003700">
    <property type="term" value="F:DNA-binding transcription factor activity"/>
    <property type="evidence" value="ECO:0007669"/>
    <property type="project" value="InterPro"/>
</dbReference>
<dbReference type="CDD" id="cd00592">
    <property type="entry name" value="HTH_MerR-like"/>
    <property type="match status" value="1"/>
</dbReference>
<keyword evidence="1" id="KW-0238">DNA-binding</keyword>
<name>A0A6C1TYG1_9CORY</name>
<dbReference type="AlphaFoldDB" id="A0A6C1TYG1"/>
<dbReference type="SMART" id="SM00422">
    <property type="entry name" value="HTH_MERR"/>
    <property type="match status" value="1"/>
</dbReference>
<dbReference type="InterPro" id="IPR047057">
    <property type="entry name" value="MerR_fam"/>
</dbReference>
<organism evidence="3 4">
    <name type="scientific">Corynebacterium sanguinis</name>
    <dbReference type="NCBI Taxonomy" id="2594913"/>
    <lineage>
        <taxon>Bacteria</taxon>
        <taxon>Bacillati</taxon>
        <taxon>Actinomycetota</taxon>
        <taxon>Actinomycetes</taxon>
        <taxon>Mycobacteriales</taxon>
        <taxon>Corynebacteriaceae</taxon>
        <taxon>Corynebacterium</taxon>
    </lineage>
</organism>
<dbReference type="PANTHER" id="PTHR30204:SF93">
    <property type="entry name" value="HTH MERR-TYPE DOMAIN-CONTAINING PROTEIN"/>
    <property type="match status" value="1"/>
</dbReference>
<dbReference type="PANTHER" id="PTHR30204">
    <property type="entry name" value="REDOX-CYCLING DRUG-SENSING TRANSCRIPTIONAL ACTIVATOR SOXR"/>
    <property type="match status" value="1"/>
</dbReference>
<comment type="caution">
    <text evidence="3">The sequence shown here is derived from an EMBL/GenBank/DDBJ whole genome shotgun (WGS) entry which is preliminary data.</text>
</comment>
<reference evidence="3 4" key="1">
    <citation type="submission" date="2018-12" db="EMBL/GenBank/DDBJ databases">
        <title>Corynebacterium sanguinis sp. nov., a clinically-associated and environmental corynebacterium.</title>
        <authorList>
            <person name="Gonzales-Siles L."/>
            <person name="Jaen-Luchoro D."/>
            <person name="Cardew S."/>
            <person name="Inganas E."/>
            <person name="Ohlen M."/>
            <person name="Jensie-Markopolous S."/>
            <person name="Pinyeiro-Iglesias B."/>
            <person name="Molin K."/>
            <person name="Skovbjerg S."/>
            <person name="Svensson-Stadler L."/>
            <person name="Funke G."/>
            <person name="Moore E.R.B."/>
        </authorList>
    </citation>
    <scope>NUCLEOTIDE SEQUENCE [LARGE SCALE GENOMIC DNA]</scope>
    <source>
        <strain evidence="3 4">58734</strain>
    </source>
</reference>
<dbReference type="SUPFAM" id="SSF46955">
    <property type="entry name" value="Putative DNA-binding domain"/>
    <property type="match status" value="1"/>
</dbReference>
<gene>
    <name evidence="3" type="ORF">EKI59_02810</name>
</gene>
<evidence type="ECO:0000313" key="3">
    <source>
        <dbReference type="EMBL" id="TVS29561.1"/>
    </source>
</evidence>
<dbReference type="Proteomes" id="UP000336646">
    <property type="component" value="Unassembled WGS sequence"/>
</dbReference>
<dbReference type="InterPro" id="IPR009061">
    <property type="entry name" value="DNA-bd_dom_put_sf"/>
</dbReference>
<dbReference type="Gene3D" id="1.10.1660.10">
    <property type="match status" value="1"/>
</dbReference>
<evidence type="ECO:0000313" key="4">
    <source>
        <dbReference type="Proteomes" id="UP000336646"/>
    </source>
</evidence>
<dbReference type="Pfam" id="PF13411">
    <property type="entry name" value="MerR_1"/>
    <property type="match status" value="1"/>
</dbReference>
<dbReference type="OrthoDB" id="4569196at2"/>
<sequence length="228" mass="24720">MRISDVAHAAGCSVRAIRYLHTTGAVDEPKRTGANYRDYSLSDVAAILRARALVDAGVPVNQIKQPGAVGRALNLIEERIATLLSQRDRLIALSQTDVGVPADIRRDLRNIIEDGALLGQELDSLDLMALAGVATEATWEQLRRNIRDATCVTATHRCVELWRKLGETNPTHEEMETLIAELRRQLPSSLLNGIVDTLNSGNMALAPDDVDLTGAQSLALAALIGEVR</sequence>
<dbReference type="RefSeq" id="WP_136652546.1">
    <property type="nucleotide sequence ID" value="NZ_JALXKV010000018.1"/>
</dbReference>
<evidence type="ECO:0000259" key="2">
    <source>
        <dbReference type="PROSITE" id="PS50937"/>
    </source>
</evidence>
<feature type="domain" description="HTH merR-type" evidence="2">
    <location>
        <begin position="1"/>
        <end position="69"/>
    </location>
</feature>
<accession>A0A6C1TYG1</accession>
<dbReference type="GO" id="GO:0003677">
    <property type="term" value="F:DNA binding"/>
    <property type="evidence" value="ECO:0007669"/>
    <property type="project" value="UniProtKB-KW"/>
</dbReference>
<protein>
    <submittedName>
        <fullName evidence="3">MerR family transcriptional regulator</fullName>
    </submittedName>
</protein>
<proteinExistence type="predicted"/>
<dbReference type="InterPro" id="IPR000551">
    <property type="entry name" value="MerR-type_HTH_dom"/>
</dbReference>
<evidence type="ECO:0000256" key="1">
    <source>
        <dbReference type="ARBA" id="ARBA00023125"/>
    </source>
</evidence>
<dbReference type="PROSITE" id="PS50937">
    <property type="entry name" value="HTH_MERR_2"/>
    <property type="match status" value="1"/>
</dbReference>
<dbReference type="EMBL" id="RXIR01000004">
    <property type="protein sequence ID" value="TVS29561.1"/>
    <property type="molecule type" value="Genomic_DNA"/>
</dbReference>